<dbReference type="EMBL" id="BAABAJ010000004">
    <property type="protein sequence ID" value="GAA3909081.1"/>
    <property type="molecule type" value="Genomic_DNA"/>
</dbReference>
<comment type="caution">
    <text evidence="2">The sequence shown here is derived from an EMBL/GenBank/DDBJ whole genome shotgun (WGS) entry which is preliminary data.</text>
</comment>
<evidence type="ECO:0000313" key="2">
    <source>
        <dbReference type="EMBL" id="GAA3909081.1"/>
    </source>
</evidence>
<organism evidence="2 3">
    <name type="scientific">Streptomyces gulbargensis</name>
    <dbReference type="NCBI Taxonomy" id="364901"/>
    <lineage>
        <taxon>Bacteria</taxon>
        <taxon>Bacillati</taxon>
        <taxon>Actinomycetota</taxon>
        <taxon>Actinomycetes</taxon>
        <taxon>Kitasatosporales</taxon>
        <taxon>Streptomycetaceae</taxon>
        <taxon>Streptomyces</taxon>
    </lineage>
</organism>
<reference evidence="3" key="1">
    <citation type="journal article" date="2019" name="Int. J. Syst. Evol. Microbiol.">
        <title>The Global Catalogue of Microorganisms (GCM) 10K type strain sequencing project: providing services to taxonomists for standard genome sequencing and annotation.</title>
        <authorList>
            <consortium name="The Broad Institute Genomics Platform"/>
            <consortium name="The Broad Institute Genome Sequencing Center for Infectious Disease"/>
            <person name="Wu L."/>
            <person name="Ma J."/>
        </authorList>
    </citation>
    <scope>NUCLEOTIDE SEQUENCE [LARGE SCALE GENOMIC DNA]</scope>
    <source>
        <strain evidence="3">JCM 16956</strain>
    </source>
</reference>
<name>A0ABP7LZ65_9ACTN</name>
<dbReference type="Proteomes" id="UP001501000">
    <property type="component" value="Unassembled WGS sequence"/>
</dbReference>
<evidence type="ECO:0000313" key="3">
    <source>
        <dbReference type="Proteomes" id="UP001501000"/>
    </source>
</evidence>
<evidence type="ECO:0000256" key="1">
    <source>
        <dbReference type="SAM" id="MobiDB-lite"/>
    </source>
</evidence>
<sequence>MLMLQPPGSGSTYRYVLPCVPVRKPPVRARALVRRMHRPGRRCMTAGRAGADPAGHPATPKHRKSSKSPKYDLTDLPPAGDLRGAMMGPPCLPRRSLHGC</sequence>
<keyword evidence="3" id="KW-1185">Reference proteome</keyword>
<accession>A0ABP7LZ65</accession>
<proteinExistence type="predicted"/>
<feature type="region of interest" description="Disordered" evidence="1">
    <location>
        <begin position="36"/>
        <end position="100"/>
    </location>
</feature>
<gene>
    <name evidence="2" type="ORF">GCM10022244_18890</name>
</gene>
<protein>
    <submittedName>
        <fullName evidence="2">Uncharacterized protein</fullName>
    </submittedName>
</protein>